<dbReference type="SUPFAM" id="SSF48317">
    <property type="entry name" value="Acid phosphatase/Vanadium-dependent haloperoxidase"/>
    <property type="match status" value="1"/>
</dbReference>
<feature type="transmembrane region" description="Helical" evidence="1">
    <location>
        <begin position="51"/>
        <end position="75"/>
    </location>
</feature>
<reference evidence="2" key="1">
    <citation type="submission" date="2020-10" db="EMBL/GenBank/DDBJ databases">
        <authorList>
            <person name="Gilroy R."/>
        </authorList>
    </citation>
    <scope>NUCLEOTIDE SEQUENCE</scope>
    <source>
        <strain evidence="2">ChiBcec7-5410</strain>
    </source>
</reference>
<feature type="transmembrane region" description="Helical" evidence="1">
    <location>
        <begin position="12"/>
        <end position="31"/>
    </location>
</feature>
<sequence>MWHSIRGFVRENPHSAILLYYLFYLAGFLILEKITVPRYIIYCPLDDMIPFCEWFLIPYASWFVLLLGAPVYFLLTSKQDFLKVTFIMFNGMTFCLLMYLLFPNGLQLRPEITGDNLLCQIAKVLYSIDTPTNVCPSIHVSSSVAAGIVVWRSDRLKNRHRFRILSTIWVILICLSTLFVKQHSVIDLLCGILVSLVLAAIAYSPWMEKHSHLSGRITALLCAHKKTGGSP</sequence>
<evidence type="ECO:0000256" key="1">
    <source>
        <dbReference type="SAM" id="Phobius"/>
    </source>
</evidence>
<protein>
    <submittedName>
        <fullName evidence="2">Phosphatase PAP2 family protein</fullName>
    </submittedName>
</protein>
<dbReference type="Proteomes" id="UP000824160">
    <property type="component" value="Unassembled WGS sequence"/>
</dbReference>
<keyword evidence="1" id="KW-0812">Transmembrane</keyword>
<dbReference type="EMBL" id="DVLW01000266">
    <property type="protein sequence ID" value="HIT95447.1"/>
    <property type="molecule type" value="Genomic_DNA"/>
</dbReference>
<feature type="transmembrane region" description="Helical" evidence="1">
    <location>
        <begin position="162"/>
        <end position="180"/>
    </location>
</feature>
<reference evidence="2" key="2">
    <citation type="journal article" date="2021" name="PeerJ">
        <title>Extensive microbial diversity within the chicken gut microbiome revealed by metagenomics and culture.</title>
        <authorList>
            <person name="Gilroy R."/>
            <person name="Ravi A."/>
            <person name="Getino M."/>
            <person name="Pursley I."/>
            <person name="Horton D.L."/>
            <person name="Alikhan N.F."/>
            <person name="Baker D."/>
            <person name="Gharbi K."/>
            <person name="Hall N."/>
            <person name="Watson M."/>
            <person name="Adriaenssens E.M."/>
            <person name="Foster-Nyarko E."/>
            <person name="Jarju S."/>
            <person name="Secka A."/>
            <person name="Antonio M."/>
            <person name="Oren A."/>
            <person name="Chaudhuri R.R."/>
            <person name="La Ragione R."/>
            <person name="Hildebrand F."/>
            <person name="Pallen M.J."/>
        </authorList>
    </citation>
    <scope>NUCLEOTIDE SEQUENCE</scope>
    <source>
        <strain evidence="2">ChiBcec7-5410</strain>
    </source>
</reference>
<feature type="transmembrane region" description="Helical" evidence="1">
    <location>
        <begin position="81"/>
        <end position="102"/>
    </location>
</feature>
<dbReference type="AlphaFoldDB" id="A0A9D1H7Q2"/>
<keyword evidence="1" id="KW-1133">Transmembrane helix</keyword>
<dbReference type="InterPro" id="IPR036938">
    <property type="entry name" value="PAP2/HPO_sf"/>
</dbReference>
<organism evidence="2 3">
    <name type="scientific">Candidatus Faecivivens stercoripullorum</name>
    <dbReference type="NCBI Taxonomy" id="2840805"/>
    <lineage>
        <taxon>Bacteria</taxon>
        <taxon>Bacillati</taxon>
        <taxon>Bacillota</taxon>
        <taxon>Clostridia</taxon>
        <taxon>Eubacteriales</taxon>
        <taxon>Oscillospiraceae</taxon>
        <taxon>Oscillospiraceae incertae sedis</taxon>
        <taxon>Candidatus Faecivivens</taxon>
    </lineage>
</organism>
<keyword evidence="1" id="KW-0472">Membrane</keyword>
<gene>
    <name evidence="2" type="ORF">IAC43_09690</name>
</gene>
<evidence type="ECO:0000313" key="2">
    <source>
        <dbReference type="EMBL" id="HIT95447.1"/>
    </source>
</evidence>
<evidence type="ECO:0000313" key="3">
    <source>
        <dbReference type="Proteomes" id="UP000824160"/>
    </source>
</evidence>
<comment type="caution">
    <text evidence="2">The sequence shown here is derived from an EMBL/GenBank/DDBJ whole genome shotgun (WGS) entry which is preliminary data.</text>
</comment>
<proteinExistence type="predicted"/>
<accession>A0A9D1H7Q2</accession>
<name>A0A9D1H7Q2_9FIRM</name>
<feature type="transmembrane region" description="Helical" evidence="1">
    <location>
        <begin position="186"/>
        <end position="206"/>
    </location>
</feature>
<dbReference type="Gene3D" id="1.20.144.10">
    <property type="entry name" value="Phosphatidic acid phosphatase type 2/haloperoxidase"/>
    <property type="match status" value="1"/>
</dbReference>